<feature type="chain" id="PRO_5046836374" evidence="1">
    <location>
        <begin position="25"/>
        <end position="734"/>
    </location>
</feature>
<keyword evidence="3" id="KW-0645">Protease</keyword>
<sequence>MIKNRIRSILTCGLMMFSCISAQAVIGYSEPRTVVQPDGTEVTLQLFGDEFYNYTMTADGYTVVFNDITRAWEYATLSSDGRIVSTGLSAADGKKAPMSAKGLRPKLTQAQRQNIREHGIYKLKTGQYDYSKFRGLVILVEYNDAPFSRDDIHNIFDEMVNKPEYTGYMTDNLIPSKVEYTGSVRDYYYENSNGMFNPQFDVVGPVRIDYSQHYARKTSGAQTLVTAALRAADQMVDYSLYDTDGNREVDMVYFIFSGGGSNFSGNDETLIWPHASTVMNLSLDGVSFGRYACSTELYGDPSNKILDGIGTICHEFSHVLGLPDLYDVDYETGGQSVHPAKWSVMASGSYLNKSRTPCGYSLFERYALGFASPKPITKAGEYSITPLNEGMTPDGCRINSSVENEYFLLESRIKTRWDEYLPGEGLLVHRVDSTNAAVWENNKINATPQHTYYTLLRATPKTVPTTTGMTVTDSDGDPFPGSGNVTELNNTTNPSLRSWTMLSTPLILDNITQADDGRVYFSIKADNVPTLMEDFAAMLPTTGNAQDIQGRFTTWNLTKGAKIELAEETEETMLTTIKGSEVECAAIDATVENVAIRVNNATTSNAIFRLYYSTGKGSAWIPVNTVEGTANPSVRHGETTTIHYNTGLLEKPSFRLVQFTGSASARCIVERMEIGLKPGTESGIDNTTVTVHATDDGPKWFSIDGRRINSPVTPGTYIQVNGGKARKIQISNNK</sequence>
<organism evidence="3 4">
    <name type="scientific">Xylanibacter muris</name>
    <dbReference type="NCBI Taxonomy" id="2736290"/>
    <lineage>
        <taxon>Bacteria</taxon>
        <taxon>Pseudomonadati</taxon>
        <taxon>Bacteroidota</taxon>
        <taxon>Bacteroidia</taxon>
        <taxon>Bacteroidales</taxon>
        <taxon>Prevotellaceae</taxon>
        <taxon>Xylanibacter</taxon>
    </lineage>
</organism>
<evidence type="ECO:0000259" key="2">
    <source>
        <dbReference type="Pfam" id="PF05547"/>
    </source>
</evidence>
<evidence type="ECO:0000256" key="1">
    <source>
        <dbReference type="SAM" id="SignalP"/>
    </source>
</evidence>
<keyword evidence="1" id="KW-0732">Signal</keyword>
<name>A0ABX2AIB5_9BACT</name>
<dbReference type="RefSeq" id="WP_172271903.1">
    <property type="nucleotide sequence ID" value="NZ_CASGMU010000015.1"/>
</dbReference>
<dbReference type="NCBIfam" id="TIGR03296">
    <property type="entry name" value="M6dom_TIGR03296"/>
    <property type="match status" value="1"/>
</dbReference>
<proteinExistence type="predicted"/>
<keyword evidence="3" id="KW-0482">Metalloprotease</keyword>
<dbReference type="SUPFAM" id="SSF55486">
    <property type="entry name" value="Metalloproteases ('zincins'), catalytic domain"/>
    <property type="match status" value="1"/>
</dbReference>
<dbReference type="GO" id="GO:0008237">
    <property type="term" value="F:metallopeptidase activity"/>
    <property type="evidence" value="ECO:0007669"/>
    <property type="project" value="UniProtKB-KW"/>
</dbReference>
<keyword evidence="4" id="KW-1185">Reference proteome</keyword>
<feature type="domain" description="Peptidase M6-like" evidence="2">
    <location>
        <begin position="135"/>
        <end position="355"/>
    </location>
</feature>
<dbReference type="EMBL" id="JABKKF010000001">
    <property type="protein sequence ID" value="NPD90753.1"/>
    <property type="molecule type" value="Genomic_DNA"/>
</dbReference>
<dbReference type="InterPro" id="IPR008757">
    <property type="entry name" value="Peptidase_M6-like_domain"/>
</dbReference>
<dbReference type="PANTHER" id="PTHR41775">
    <property type="entry name" value="SECRETED PROTEIN-RELATED"/>
    <property type="match status" value="1"/>
</dbReference>
<accession>A0ABX2AIB5</accession>
<protein>
    <submittedName>
        <fullName evidence="3">M6 family metalloprotease domain-containing protein</fullName>
    </submittedName>
</protein>
<feature type="signal peptide" evidence="1">
    <location>
        <begin position="1"/>
        <end position="24"/>
    </location>
</feature>
<keyword evidence="3" id="KW-0378">Hydrolase</keyword>
<dbReference type="Proteomes" id="UP000714420">
    <property type="component" value="Unassembled WGS sequence"/>
</dbReference>
<evidence type="ECO:0000313" key="4">
    <source>
        <dbReference type="Proteomes" id="UP000714420"/>
    </source>
</evidence>
<gene>
    <name evidence="3" type="ORF">HPS56_00005</name>
</gene>
<dbReference type="PANTHER" id="PTHR41775:SF1">
    <property type="entry name" value="PEPTIDASE M6-LIKE DOMAIN-CONTAINING PROTEIN"/>
    <property type="match status" value="1"/>
</dbReference>
<evidence type="ECO:0000313" key="3">
    <source>
        <dbReference type="EMBL" id="NPD90753.1"/>
    </source>
</evidence>
<reference evidence="3 4" key="1">
    <citation type="submission" date="2020-05" db="EMBL/GenBank/DDBJ databases">
        <title>Distinct polysaccharide utilization as determinants for interspecies competition between intestinal Prevotella spp.</title>
        <authorList>
            <person name="Galvez E.J.C."/>
            <person name="Iljazovic A."/>
            <person name="Strowig T."/>
        </authorList>
    </citation>
    <scope>NUCLEOTIDE SEQUENCE [LARGE SCALE GENOMIC DNA]</scope>
    <source>
        <strain evidence="3 4">PMUR</strain>
    </source>
</reference>
<dbReference type="Pfam" id="PF05547">
    <property type="entry name" value="Peptidase_M6"/>
    <property type="match status" value="1"/>
</dbReference>
<comment type="caution">
    <text evidence="3">The sequence shown here is derived from an EMBL/GenBank/DDBJ whole genome shotgun (WGS) entry which is preliminary data.</text>
</comment>
<dbReference type="PROSITE" id="PS51257">
    <property type="entry name" value="PROKAR_LIPOPROTEIN"/>
    <property type="match status" value="1"/>
</dbReference>